<proteinExistence type="predicted"/>
<sequence>MLLAWAVLGVQLATPKVASGPFYAATEHHLGVTRWEAAPRLGLDAWTTKFASGDTVGAKATAVPKGFSSADDFARFGADTRDGLTRAGYGNVEPILQGSAVTGQSFRTGQAFDVGRVSDFDIALASPELLQRAQSLGIGLRSGGARTGPLSARDLQALGLKDLASQLSSRAGREVNFMIYDSAATATGRAPSVALPK</sequence>
<reference evidence="1 2" key="1">
    <citation type="submission" date="2018-06" db="EMBL/GenBank/DDBJ databases">
        <title>Three novel Pseudomonas species isolated from symptomatic oak.</title>
        <authorList>
            <person name="Bueno-Gonzalez V."/>
            <person name="Brady C."/>
        </authorList>
    </citation>
    <scope>NUCLEOTIDE SEQUENCE [LARGE SCALE GENOMIC DNA]</scope>
    <source>
        <strain evidence="1 2">P17C</strain>
    </source>
</reference>
<dbReference type="AlphaFoldDB" id="A0A4Q9R613"/>
<keyword evidence="2" id="KW-1185">Reference proteome</keyword>
<gene>
    <name evidence="1" type="ORF">DNJ96_12530</name>
</gene>
<name>A0A4Q9R613_9GAMM</name>
<comment type="caution">
    <text evidence="1">The sequence shown here is derived from an EMBL/GenBank/DDBJ whole genome shotgun (WGS) entry which is preliminary data.</text>
</comment>
<protein>
    <submittedName>
        <fullName evidence="1">Uncharacterized protein</fullName>
    </submittedName>
</protein>
<organism evidence="1 2">
    <name type="scientific">Stutzerimonas kirkiae</name>
    <dbReference type="NCBI Taxonomy" id="2211392"/>
    <lineage>
        <taxon>Bacteria</taxon>
        <taxon>Pseudomonadati</taxon>
        <taxon>Pseudomonadota</taxon>
        <taxon>Gammaproteobacteria</taxon>
        <taxon>Pseudomonadales</taxon>
        <taxon>Pseudomonadaceae</taxon>
        <taxon>Stutzerimonas</taxon>
    </lineage>
</organism>
<evidence type="ECO:0000313" key="1">
    <source>
        <dbReference type="EMBL" id="TBU94778.1"/>
    </source>
</evidence>
<dbReference type="EMBL" id="QJUP01000017">
    <property type="protein sequence ID" value="TBU94778.1"/>
    <property type="molecule type" value="Genomic_DNA"/>
</dbReference>
<accession>A0A4Q9R613</accession>
<dbReference type="Proteomes" id="UP000292639">
    <property type="component" value="Unassembled WGS sequence"/>
</dbReference>
<evidence type="ECO:0000313" key="2">
    <source>
        <dbReference type="Proteomes" id="UP000292639"/>
    </source>
</evidence>